<feature type="region of interest" description="Disordered" evidence="1">
    <location>
        <begin position="255"/>
        <end position="319"/>
    </location>
</feature>
<proteinExistence type="predicted"/>
<accession>A0A8K0XN04</accession>
<keyword evidence="3" id="KW-1185">Reference proteome</keyword>
<dbReference type="EMBL" id="JAEVFJ010000028">
    <property type="protein sequence ID" value="KAH8093699.1"/>
    <property type="molecule type" value="Genomic_DNA"/>
</dbReference>
<organism evidence="2 3">
    <name type="scientific">Cristinia sonorae</name>
    <dbReference type="NCBI Taxonomy" id="1940300"/>
    <lineage>
        <taxon>Eukaryota</taxon>
        <taxon>Fungi</taxon>
        <taxon>Dikarya</taxon>
        <taxon>Basidiomycota</taxon>
        <taxon>Agaricomycotina</taxon>
        <taxon>Agaricomycetes</taxon>
        <taxon>Agaricomycetidae</taxon>
        <taxon>Agaricales</taxon>
        <taxon>Pleurotineae</taxon>
        <taxon>Stephanosporaceae</taxon>
        <taxon>Cristinia</taxon>
    </lineage>
</organism>
<gene>
    <name evidence="2" type="ORF">BXZ70DRAFT_1010297</name>
</gene>
<comment type="caution">
    <text evidence="2">The sequence shown here is derived from an EMBL/GenBank/DDBJ whole genome shotgun (WGS) entry which is preliminary data.</text>
</comment>
<dbReference type="Proteomes" id="UP000813824">
    <property type="component" value="Unassembled WGS sequence"/>
</dbReference>
<dbReference type="OrthoDB" id="3039717at2759"/>
<reference evidence="2" key="1">
    <citation type="journal article" date="2021" name="New Phytol.">
        <title>Evolutionary innovations through gain and loss of genes in the ectomycorrhizal Boletales.</title>
        <authorList>
            <person name="Wu G."/>
            <person name="Miyauchi S."/>
            <person name="Morin E."/>
            <person name="Kuo A."/>
            <person name="Drula E."/>
            <person name="Varga T."/>
            <person name="Kohler A."/>
            <person name="Feng B."/>
            <person name="Cao Y."/>
            <person name="Lipzen A."/>
            <person name="Daum C."/>
            <person name="Hundley H."/>
            <person name="Pangilinan J."/>
            <person name="Johnson J."/>
            <person name="Barry K."/>
            <person name="LaButti K."/>
            <person name="Ng V."/>
            <person name="Ahrendt S."/>
            <person name="Min B."/>
            <person name="Choi I.G."/>
            <person name="Park H."/>
            <person name="Plett J.M."/>
            <person name="Magnuson J."/>
            <person name="Spatafora J.W."/>
            <person name="Nagy L.G."/>
            <person name="Henrissat B."/>
            <person name="Grigoriev I.V."/>
            <person name="Yang Z.L."/>
            <person name="Xu J."/>
            <person name="Martin F.M."/>
        </authorList>
    </citation>
    <scope>NUCLEOTIDE SEQUENCE</scope>
    <source>
        <strain evidence="2">KKN 215</strain>
    </source>
</reference>
<sequence>MDTLQNAFTRALSPVTQGLSAIAEASASAERQGIARFNALADTVSAATSLAGVISACPTDYRSDLEPALKGLETGFEKLFKARQLLVSYEKHKASGTLPSFLRLKEPAVQFSKDYMDGQYLRSTLDALIAGKKDEIGHMERELSSDKCPPRTARPDGQLITVDFFLIPAKQELHDTMKNASGLFRGQVEVIVEMRERAASLKFEKKKALQKDADVEMADATRSSSSSLQSLVDKAVSAKVKSLEKKVVKNAIAGSSKGAARGAKPVAKRPSPVNPVKQRQAALEQVKNVVKKNKKRQAREEAKRLKGGQGKGKGKAKAK</sequence>
<protein>
    <submittedName>
        <fullName evidence="2">Uncharacterized protein</fullName>
    </submittedName>
</protein>
<feature type="compositionally biased region" description="Low complexity" evidence="1">
    <location>
        <begin position="255"/>
        <end position="264"/>
    </location>
</feature>
<name>A0A8K0XN04_9AGAR</name>
<evidence type="ECO:0000313" key="2">
    <source>
        <dbReference type="EMBL" id="KAH8093699.1"/>
    </source>
</evidence>
<evidence type="ECO:0000256" key="1">
    <source>
        <dbReference type="SAM" id="MobiDB-lite"/>
    </source>
</evidence>
<dbReference type="AlphaFoldDB" id="A0A8K0XN04"/>
<evidence type="ECO:0000313" key="3">
    <source>
        <dbReference type="Proteomes" id="UP000813824"/>
    </source>
</evidence>